<keyword evidence="8" id="KW-1185">Reference proteome</keyword>
<sequence length="332" mass="34618">MTDIALPMLLGFAVFMAGMKLMELALHRWGGGKLTALLEKATATPLHGLLTGTAVTAALQSSTAVTVMTIGFVNAGLMTFPRTLGIVLGTNIGTCLTTELIGLNLNQWAIPLMAISLLGWLASVLLREASPWHDPAAPEPGWFVSLRFGSLALFGFGLLLLGMTVMQSIAPAVEQTRMFAWFIDRADESVLWGIAAGAALTAAVHSSAAVIGMMMGLAAFGAMPVEIGIAAVLGANVGTCFTALLAATGGSPGGRFVAWSHLALNVGGCLLFAPIVDFLALASGWISASPAARIAHAQTIFNIVCSLLALPLCYLPIWHRPARPRTDDRLAA</sequence>
<evidence type="ECO:0000313" key="8">
    <source>
        <dbReference type="Proteomes" id="UP000681526"/>
    </source>
</evidence>
<keyword evidence="3 6" id="KW-0812">Transmembrane</keyword>
<name>A0ABM8V9A8_THEXY</name>
<comment type="subcellular location">
    <subcellularLocation>
        <location evidence="1">Cell membrane</location>
        <topology evidence="1">Multi-pass membrane protein</topology>
    </subcellularLocation>
</comment>
<feature type="transmembrane region" description="Helical" evidence="6">
    <location>
        <begin position="294"/>
        <end position="315"/>
    </location>
</feature>
<dbReference type="Proteomes" id="UP000681526">
    <property type="component" value="Unassembled WGS sequence"/>
</dbReference>
<feature type="transmembrane region" description="Helical" evidence="6">
    <location>
        <begin position="190"/>
        <end position="215"/>
    </location>
</feature>
<dbReference type="EMBL" id="CAJRAY010000105">
    <property type="protein sequence ID" value="CAG5093316.1"/>
    <property type="molecule type" value="Genomic_DNA"/>
</dbReference>
<evidence type="ECO:0000256" key="2">
    <source>
        <dbReference type="ARBA" id="ARBA00022475"/>
    </source>
</evidence>
<keyword evidence="4 6" id="KW-1133">Transmembrane helix</keyword>
<evidence type="ECO:0000256" key="1">
    <source>
        <dbReference type="ARBA" id="ARBA00004651"/>
    </source>
</evidence>
<feature type="transmembrane region" description="Helical" evidence="6">
    <location>
        <begin position="108"/>
        <end position="126"/>
    </location>
</feature>
<dbReference type="Pfam" id="PF02690">
    <property type="entry name" value="Na_Pi_cotrans"/>
    <property type="match status" value="1"/>
</dbReference>
<dbReference type="PANTHER" id="PTHR10010">
    <property type="entry name" value="SOLUTE CARRIER FAMILY 34 SODIUM PHOSPHATE , MEMBER 2-RELATED"/>
    <property type="match status" value="1"/>
</dbReference>
<dbReference type="RefSeq" id="WP_213486972.1">
    <property type="nucleotide sequence ID" value="NZ_CAJRAY010000105.1"/>
</dbReference>
<dbReference type="PANTHER" id="PTHR10010:SF46">
    <property type="entry name" value="SODIUM-DEPENDENT PHOSPHATE TRANSPORT PROTEIN 2B"/>
    <property type="match status" value="1"/>
</dbReference>
<comment type="caution">
    <text evidence="7">The sequence shown here is derived from an EMBL/GenBank/DDBJ whole genome shotgun (WGS) entry which is preliminary data.</text>
</comment>
<evidence type="ECO:0000256" key="4">
    <source>
        <dbReference type="ARBA" id="ARBA00022989"/>
    </source>
</evidence>
<evidence type="ECO:0000313" key="7">
    <source>
        <dbReference type="EMBL" id="CAG5093316.1"/>
    </source>
</evidence>
<feature type="transmembrane region" description="Helical" evidence="6">
    <location>
        <begin position="262"/>
        <end position="288"/>
    </location>
</feature>
<dbReference type="InterPro" id="IPR003841">
    <property type="entry name" value="Na/Pi_transpt"/>
</dbReference>
<evidence type="ECO:0000256" key="6">
    <source>
        <dbReference type="SAM" id="Phobius"/>
    </source>
</evidence>
<accession>A0ABM8V9A8</accession>
<feature type="transmembrane region" description="Helical" evidence="6">
    <location>
        <begin position="6"/>
        <end position="26"/>
    </location>
</feature>
<evidence type="ECO:0000256" key="5">
    <source>
        <dbReference type="ARBA" id="ARBA00023136"/>
    </source>
</evidence>
<keyword evidence="2" id="KW-1003">Cell membrane</keyword>
<feature type="transmembrane region" description="Helical" evidence="6">
    <location>
        <begin position="146"/>
        <end position="169"/>
    </location>
</feature>
<protein>
    <submittedName>
        <fullName evidence="7">Na+/Picotransporter</fullName>
    </submittedName>
</protein>
<evidence type="ECO:0000256" key="3">
    <source>
        <dbReference type="ARBA" id="ARBA00022692"/>
    </source>
</evidence>
<gene>
    <name evidence="7" type="primary">txxe 3571</name>
    <name evidence="7" type="ORF">TXXE_19530</name>
</gene>
<keyword evidence="5 6" id="KW-0472">Membrane</keyword>
<organism evidence="7 8">
    <name type="scientific">Thermobacillus xylanilyticus</name>
    <dbReference type="NCBI Taxonomy" id="76633"/>
    <lineage>
        <taxon>Bacteria</taxon>
        <taxon>Bacillati</taxon>
        <taxon>Bacillota</taxon>
        <taxon>Bacilli</taxon>
        <taxon>Bacillales</taxon>
        <taxon>Paenibacillaceae</taxon>
        <taxon>Thermobacillus</taxon>
    </lineage>
</organism>
<proteinExistence type="predicted"/>
<dbReference type="NCBIfam" id="NF037997">
    <property type="entry name" value="Na_Pi_symport"/>
    <property type="match status" value="1"/>
</dbReference>
<feature type="transmembrane region" description="Helical" evidence="6">
    <location>
        <begin position="227"/>
        <end position="250"/>
    </location>
</feature>
<reference evidence="7 8" key="1">
    <citation type="submission" date="2021-04" db="EMBL/GenBank/DDBJ databases">
        <authorList>
            <person name="Rakotoarivonina H."/>
        </authorList>
    </citation>
    <scope>NUCLEOTIDE SEQUENCE [LARGE SCALE GENOMIC DNA]</scope>
    <source>
        <strain evidence="7 8">XE</strain>
    </source>
</reference>